<dbReference type="EMBL" id="CACRUT010000016">
    <property type="protein sequence ID" value="VYU44072.1"/>
    <property type="molecule type" value="Genomic_DNA"/>
</dbReference>
<reference evidence="1" key="1">
    <citation type="submission" date="2019-11" db="EMBL/GenBank/DDBJ databases">
        <authorList>
            <person name="Feng L."/>
        </authorList>
    </citation>
    <scope>NUCLEOTIDE SEQUENCE</scope>
    <source>
        <strain evidence="1">PclaraLFYP37</strain>
    </source>
</reference>
<protein>
    <submittedName>
        <fullName evidence="1">Uncharacterized protein</fullName>
    </submittedName>
</protein>
<accession>A0A6N3ESM4</accession>
<name>A0A6N3ESM4_9BACT</name>
<dbReference type="AlphaFoldDB" id="A0A6N3ESM4"/>
<organism evidence="1">
    <name type="scientific">Paraprevotella clara</name>
    <dbReference type="NCBI Taxonomy" id="454154"/>
    <lineage>
        <taxon>Bacteria</taxon>
        <taxon>Pseudomonadati</taxon>
        <taxon>Bacteroidota</taxon>
        <taxon>Bacteroidia</taxon>
        <taxon>Bacteroidales</taxon>
        <taxon>Prevotellaceae</taxon>
        <taxon>Paraprevotella</taxon>
    </lineage>
</organism>
<sequence length="103" mass="11874">MEKIFDKDFKNELFRCLKESGMKDKEANEIINKRYKEALKETVVERLNTVIKAIKEDNLEEIIPFIGDSPSGDGYGCDNRYISFEDVTDCEDIGDVIDALMEK</sequence>
<evidence type="ECO:0000313" key="1">
    <source>
        <dbReference type="EMBL" id="VYU44072.1"/>
    </source>
</evidence>
<proteinExistence type="predicted"/>
<dbReference type="RefSeq" id="WP_412443031.1">
    <property type="nucleotide sequence ID" value="NZ_CACRUT010000016.1"/>
</dbReference>
<gene>
    <name evidence="1" type="ORF">PCLFYP37_02907</name>
</gene>